<accession>A0AAQ4E2V0</accession>
<name>A0AAQ4E2V0_AMBAM</name>
<evidence type="ECO:0000313" key="3">
    <source>
        <dbReference type="Proteomes" id="UP001321473"/>
    </source>
</evidence>
<gene>
    <name evidence="2" type="ORF">V5799_014501</name>
</gene>
<dbReference type="EMBL" id="JARKHS020023179">
    <property type="protein sequence ID" value="KAK8769035.1"/>
    <property type="molecule type" value="Genomic_DNA"/>
</dbReference>
<dbReference type="Proteomes" id="UP001321473">
    <property type="component" value="Unassembled WGS sequence"/>
</dbReference>
<feature type="compositionally biased region" description="Polar residues" evidence="1">
    <location>
        <begin position="80"/>
        <end position="122"/>
    </location>
</feature>
<evidence type="ECO:0008006" key="4">
    <source>
        <dbReference type="Google" id="ProtNLM"/>
    </source>
</evidence>
<protein>
    <recommendedName>
        <fullName evidence="4">THAP-type domain-containing protein</fullName>
    </recommendedName>
</protein>
<sequence length="122" mass="13416">MCADAHFEESCFEQNRADGWKKLKPNAVLTVFPFRVAPRKRKSPRDRTQPVPTSVNKEVNNPAEGFHTASEADFLAESTHMVSQDTSSVNLQDNSSDVESLNVGSPSSTDETPTASETNGFR</sequence>
<reference evidence="2 3" key="1">
    <citation type="journal article" date="2023" name="Arcadia Sci">
        <title>De novo assembly of a long-read Amblyomma americanum tick genome.</title>
        <authorList>
            <person name="Chou S."/>
            <person name="Poskanzer K.E."/>
            <person name="Rollins M."/>
            <person name="Thuy-Boun P.S."/>
        </authorList>
    </citation>
    <scope>NUCLEOTIDE SEQUENCE [LARGE SCALE GENOMIC DNA]</scope>
    <source>
        <strain evidence="2">F_SG_1</strain>
        <tissue evidence="2">Salivary glands</tissue>
    </source>
</reference>
<proteinExistence type="predicted"/>
<feature type="compositionally biased region" description="Polar residues" evidence="1">
    <location>
        <begin position="50"/>
        <end position="59"/>
    </location>
</feature>
<evidence type="ECO:0000256" key="1">
    <source>
        <dbReference type="SAM" id="MobiDB-lite"/>
    </source>
</evidence>
<feature type="region of interest" description="Disordered" evidence="1">
    <location>
        <begin position="36"/>
        <end position="122"/>
    </location>
</feature>
<organism evidence="2 3">
    <name type="scientific">Amblyomma americanum</name>
    <name type="common">Lone star tick</name>
    <dbReference type="NCBI Taxonomy" id="6943"/>
    <lineage>
        <taxon>Eukaryota</taxon>
        <taxon>Metazoa</taxon>
        <taxon>Ecdysozoa</taxon>
        <taxon>Arthropoda</taxon>
        <taxon>Chelicerata</taxon>
        <taxon>Arachnida</taxon>
        <taxon>Acari</taxon>
        <taxon>Parasitiformes</taxon>
        <taxon>Ixodida</taxon>
        <taxon>Ixodoidea</taxon>
        <taxon>Ixodidae</taxon>
        <taxon>Amblyomminae</taxon>
        <taxon>Amblyomma</taxon>
    </lineage>
</organism>
<keyword evidence="3" id="KW-1185">Reference proteome</keyword>
<dbReference type="AlphaFoldDB" id="A0AAQ4E2V0"/>
<evidence type="ECO:0000313" key="2">
    <source>
        <dbReference type="EMBL" id="KAK8769035.1"/>
    </source>
</evidence>
<comment type="caution">
    <text evidence="2">The sequence shown here is derived from an EMBL/GenBank/DDBJ whole genome shotgun (WGS) entry which is preliminary data.</text>
</comment>